<keyword evidence="1" id="KW-0732">Signal</keyword>
<feature type="chain" id="PRO_5042076816" evidence="1">
    <location>
        <begin position="25"/>
        <end position="355"/>
    </location>
</feature>
<gene>
    <name evidence="2" type="ORF">HK097_002090</name>
</gene>
<feature type="signal peptide" evidence="1">
    <location>
        <begin position="1"/>
        <end position="24"/>
    </location>
</feature>
<accession>A0AAD5S617</accession>
<proteinExistence type="predicted"/>
<dbReference type="AlphaFoldDB" id="A0AAD5S617"/>
<organism evidence="2 3">
    <name type="scientific">Rhizophlyctis rosea</name>
    <dbReference type="NCBI Taxonomy" id="64517"/>
    <lineage>
        <taxon>Eukaryota</taxon>
        <taxon>Fungi</taxon>
        <taxon>Fungi incertae sedis</taxon>
        <taxon>Chytridiomycota</taxon>
        <taxon>Chytridiomycota incertae sedis</taxon>
        <taxon>Chytridiomycetes</taxon>
        <taxon>Rhizophlyctidales</taxon>
        <taxon>Rhizophlyctidaceae</taxon>
        <taxon>Rhizophlyctis</taxon>
    </lineage>
</organism>
<dbReference type="EMBL" id="JADGJD010001437">
    <property type="protein sequence ID" value="KAJ3042239.1"/>
    <property type="molecule type" value="Genomic_DNA"/>
</dbReference>
<name>A0AAD5S617_9FUNG</name>
<dbReference type="Proteomes" id="UP001212841">
    <property type="component" value="Unassembled WGS sequence"/>
</dbReference>
<evidence type="ECO:0000313" key="2">
    <source>
        <dbReference type="EMBL" id="KAJ3042239.1"/>
    </source>
</evidence>
<protein>
    <submittedName>
        <fullName evidence="2">Uncharacterized protein</fullName>
    </submittedName>
</protein>
<evidence type="ECO:0000313" key="3">
    <source>
        <dbReference type="Proteomes" id="UP001212841"/>
    </source>
</evidence>
<sequence length="355" mass="37935">MRFSRVSSLLSAVALAAVGVCAEAQGATLHLLPAAEDVIPKNIQWDEAVSIIAHALGVSHLSPALQFADHHAEVLNDAAVQKVVGSLLEPARPNLLIVARGLTADGVPVPAKYSIGTSSETAGSLISDLAYDFSELSADKYDSGLSTLYVTSQTGDKPLSNCAMVKLQDGGAAVSASKTSENVRATLNEISATAYSDVKAHFMEKFGKKVEIFDESEPIEKFFMVEMEFISSLFEAMRIQSLHPESKTQASFQSIVLNLAKLDALAAKEGTESKKYLAAVSIMREVLEEATQTFTKLHTKSSIEILSVPPATLSATTVGTYPRPVLRRSVDPRAAITCAKDKEACQKTFNSCSGH</sequence>
<keyword evidence="3" id="KW-1185">Reference proteome</keyword>
<feature type="non-terminal residue" evidence="2">
    <location>
        <position position="355"/>
    </location>
</feature>
<reference evidence="2" key="1">
    <citation type="submission" date="2020-05" db="EMBL/GenBank/DDBJ databases">
        <title>Phylogenomic resolution of chytrid fungi.</title>
        <authorList>
            <person name="Stajich J.E."/>
            <person name="Amses K."/>
            <person name="Simmons R."/>
            <person name="Seto K."/>
            <person name="Myers J."/>
            <person name="Bonds A."/>
            <person name="Quandt C.A."/>
            <person name="Barry K."/>
            <person name="Liu P."/>
            <person name="Grigoriev I."/>
            <person name="Longcore J.E."/>
            <person name="James T.Y."/>
        </authorList>
    </citation>
    <scope>NUCLEOTIDE SEQUENCE</scope>
    <source>
        <strain evidence="2">JEL0318</strain>
    </source>
</reference>
<evidence type="ECO:0000256" key="1">
    <source>
        <dbReference type="SAM" id="SignalP"/>
    </source>
</evidence>
<comment type="caution">
    <text evidence="2">The sequence shown here is derived from an EMBL/GenBank/DDBJ whole genome shotgun (WGS) entry which is preliminary data.</text>
</comment>